<protein>
    <submittedName>
        <fullName evidence="1">Uncharacterized protein</fullName>
    </submittedName>
</protein>
<evidence type="ECO:0000313" key="1">
    <source>
        <dbReference type="EMBL" id="KAJ0008166.1"/>
    </source>
</evidence>
<reference evidence="2" key="1">
    <citation type="journal article" date="2023" name="G3 (Bethesda)">
        <title>Genome assembly and association tests identify interacting loci associated with vigor, precocity, and sex in interspecific pistachio rootstocks.</title>
        <authorList>
            <person name="Palmer W."/>
            <person name="Jacygrad E."/>
            <person name="Sagayaradj S."/>
            <person name="Cavanaugh K."/>
            <person name="Han R."/>
            <person name="Bertier L."/>
            <person name="Beede B."/>
            <person name="Kafkas S."/>
            <person name="Golino D."/>
            <person name="Preece J."/>
            <person name="Michelmore R."/>
        </authorList>
    </citation>
    <scope>NUCLEOTIDE SEQUENCE [LARGE SCALE GENOMIC DNA]</scope>
</reference>
<organism evidence="1 2">
    <name type="scientific">Pistacia integerrima</name>
    <dbReference type="NCBI Taxonomy" id="434235"/>
    <lineage>
        <taxon>Eukaryota</taxon>
        <taxon>Viridiplantae</taxon>
        <taxon>Streptophyta</taxon>
        <taxon>Embryophyta</taxon>
        <taxon>Tracheophyta</taxon>
        <taxon>Spermatophyta</taxon>
        <taxon>Magnoliopsida</taxon>
        <taxon>eudicotyledons</taxon>
        <taxon>Gunneridae</taxon>
        <taxon>Pentapetalae</taxon>
        <taxon>rosids</taxon>
        <taxon>malvids</taxon>
        <taxon>Sapindales</taxon>
        <taxon>Anacardiaceae</taxon>
        <taxon>Pistacia</taxon>
    </lineage>
</organism>
<sequence>MFLAIFTSRYAEEDFLESLPKKLIIGLVTLFFSIVGMMVAFGATIYIFLSYPWKWTIIPISLFGCLLVSLFALLQSSVG</sequence>
<name>A0ACC0X371_9ROSI</name>
<accession>A0ACC0X371</accession>
<gene>
    <name evidence="1" type="ORF">Pint_29126</name>
</gene>
<keyword evidence="2" id="KW-1185">Reference proteome</keyword>
<proteinExistence type="predicted"/>
<comment type="caution">
    <text evidence="1">The sequence shown here is derived from an EMBL/GenBank/DDBJ whole genome shotgun (WGS) entry which is preliminary data.</text>
</comment>
<evidence type="ECO:0000313" key="2">
    <source>
        <dbReference type="Proteomes" id="UP001163603"/>
    </source>
</evidence>
<dbReference type="EMBL" id="CM047750">
    <property type="protein sequence ID" value="KAJ0008166.1"/>
    <property type="molecule type" value="Genomic_DNA"/>
</dbReference>
<dbReference type="Proteomes" id="UP001163603">
    <property type="component" value="Chromosome 15"/>
</dbReference>